<evidence type="ECO:0000256" key="7">
    <source>
        <dbReference type="ARBA" id="ARBA00025067"/>
    </source>
</evidence>
<reference evidence="12" key="1">
    <citation type="journal article" date="2019" name="Int. J. Syst. Evol. Microbiol.">
        <title>The Global Catalogue of Microorganisms (GCM) 10K type strain sequencing project: providing services to taxonomists for standard genome sequencing and annotation.</title>
        <authorList>
            <consortium name="The Broad Institute Genomics Platform"/>
            <consortium name="The Broad Institute Genome Sequencing Center for Infectious Disease"/>
            <person name="Wu L."/>
            <person name="Ma J."/>
        </authorList>
    </citation>
    <scope>NUCLEOTIDE SEQUENCE [LARGE SCALE GENOMIC DNA]</scope>
    <source>
        <strain evidence="12">CGMCC 1.15928</strain>
    </source>
</reference>
<evidence type="ECO:0000256" key="3">
    <source>
        <dbReference type="ARBA" id="ARBA00012856"/>
    </source>
</evidence>
<comment type="catalytic activity">
    <reaction evidence="8">
        <text>(6S)-5,6,7,8-tetrahydrofolate + NADP(+) = 7,8-dihydrofolate + NADPH + H(+)</text>
        <dbReference type="Rhea" id="RHEA:15009"/>
        <dbReference type="ChEBI" id="CHEBI:15378"/>
        <dbReference type="ChEBI" id="CHEBI:57451"/>
        <dbReference type="ChEBI" id="CHEBI:57453"/>
        <dbReference type="ChEBI" id="CHEBI:57783"/>
        <dbReference type="ChEBI" id="CHEBI:58349"/>
        <dbReference type="EC" id="1.5.1.3"/>
    </reaction>
</comment>
<evidence type="ECO:0000259" key="10">
    <source>
        <dbReference type="PROSITE" id="PS51330"/>
    </source>
</evidence>
<evidence type="ECO:0000256" key="4">
    <source>
        <dbReference type="ARBA" id="ARBA00022563"/>
    </source>
</evidence>
<dbReference type="EMBL" id="BMKF01000001">
    <property type="protein sequence ID" value="GGB66889.1"/>
    <property type="molecule type" value="Genomic_DNA"/>
</dbReference>
<dbReference type="PIRSF" id="PIRSF000194">
    <property type="entry name" value="DHFR"/>
    <property type="match status" value="1"/>
</dbReference>
<dbReference type="CDD" id="cd00209">
    <property type="entry name" value="DHFR"/>
    <property type="match status" value="1"/>
</dbReference>
<dbReference type="Gene3D" id="3.40.430.10">
    <property type="entry name" value="Dihydrofolate Reductase, subunit A"/>
    <property type="match status" value="1"/>
</dbReference>
<dbReference type="SUPFAM" id="SSF53597">
    <property type="entry name" value="Dihydrofolate reductase-like"/>
    <property type="match status" value="1"/>
</dbReference>
<comment type="similarity">
    <text evidence="2 8 9">Belongs to the dihydrofolate reductase family.</text>
</comment>
<dbReference type="InterPro" id="IPR024072">
    <property type="entry name" value="DHFR-like_dom_sf"/>
</dbReference>
<dbReference type="Proteomes" id="UP000628854">
    <property type="component" value="Unassembled WGS sequence"/>
</dbReference>
<evidence type="ECO:0000256" key="6">
    <source>
        <dbReference type="ARBA" id="ARBA00023002"/>
    </source>
</evidence>
<keyword evidence="12" id="KW-1185">Reference proteome</keyword>
<evidence type="ECO:0000313" key="11">
    <source>
        <dbReference type="EMBL" id="GGB66889.1"/>
    </source>
</evidence>
<name>A0ABQ1JI51_9PROT</name>
<dbReference type="InterPro" id="IPR012259">
    <property type="entry name" value="DHFR"/>
</dbReference>
<organism evidence="11 12">
    <name type="scientific">Henriciella pelagia</name>
    <dbReference type="NCBI Taxonomy" id="1977912"/>
    <lineage>
        <taxon>Bacteria</taxon>
        <taxon>Pseudomonadati</taxon>
        <taxon>Pseudomonadota</taxon>
        <taxon>Alphaproteobacteria</taxon>
        <taxon>Hyphomonadales</taxon>
        <taxon>Hyphomonadaceae</taxon>
        <taxon>Henriciella</taxon>
    </lineage>
</organism>
<evidence type="ECO:0000256" key="8">
    <source>
        <dbReference type="PIRNR" id="PIRNR000194"/>
    </source>
</evidence>
<evidence type="ECO:0000256" key="1">
    <source>
        <dbReference type="ARBA" id="ARBA00004903"/>
    </source>
</evidence>
<evidence type="ECO:0000256" key="9">
    <source>
        <dbReference type="RuleBase" id="RU004474"/>
    </source>
</evidence>
<evidence type="ECO:0000256" key="5">
    <source>
        <dbReference type="ARBA" id="ARBA00022857"/>
    </source>
</evidence>
<dbReference type="Pfam" id="PF00186">
    <property type="entry name" value="DHFR_1"/>
    <property type="match status" value="1"/>
</dbReference>
<comment type="caution">
    <text evidence="11">The sequence shown here is derived from an EMBL/GenBank/DDBJ whole genome shotgun (WGS) entry which is preliminary data.</text>
</comment>
<comment type="pathway">
    <text evidence="1 8">Cofactor biosynthesis; tetrahydrofolate biosynthesis; 5,6,7,8-tetrahydrofolate from 7,8-dihydrofolate: step 1/1.</text>
</comment>
<evidence type="ECO:0000256" key="2">
    <source>
        <dbReference type="ARBA" id="ARBA00009539"/>
    </source>
</evidence>
<keyword evidence="6 8" id="KW-0560">Oxidoreductase</keyword>
<feature type="domain" description="DHFR" evidence="10">
    <location>
        <begin position="6"/>
        <end position="171"/>
    </location>
</feature>
<dbReference type="PANTHER" id="PTHR48069:SF3">
    <property type="entry name" value="DIHYDROFOLATE REDUCTASE"/>
    <property type="match status" value="1"/>
</dbReference>
<gene>
    <name evidence="11" type="ORF">GCM10011503_14620</name>
</gene>
<dbReference type="InterPro" id="IPR001796">
    <property type="entry name" value="DHFR_dom"/>
</dbReference>
<evidence type="ECO:0000313" key="12">
    <source>
        <dbReference type="Proteomes" id="UP000628854"/>
    </source>
</evidence>
<protein>
    <recommendedName>
        <fullName evidence="3 8">Dihydrofolate reductase</fullName>
        <ecNumber evidence="3 8">1.5.1.3</ecNumber>
    </recommendedName>
</protein>
<dbReference type="PRINTS" id="PR00070">
    <property type="entry name" value="DHFR"/>
</dbReference>
<comment type="function">
    <text evidence="7 8">Key enzyme in folate metabolism. Catalyzes an essential reaction for de novo glycine and purine synthesis, and for DNA precursor synthesis.</text>
</comment>
<dbReference type="InterPro" id="IPR017925">
    <property type="entry name" value="DHFR_CS"/>
</dbReference>
<dbReference type="EC" id="1.5.1.3" evidence="3 8"/>
<keyword evidence="4 8" id="KW-0554">One-carbon metabolism</keyword>
<dbReference type="PANTHER" id="PTHR48069">
    <property type="entry name" value="DIHYDROFOLATE REDUCTASE"/>
    <property type="match status" value="1"/>
</dbReference>
<proteinExistence type="inferred from homology"/>
<dbReference type="RefSeq" id="WP_084394656.1">
    <property type="nucleotide sequence ID" value="NZ_BMKF01000001.1"/>
</dbReference>
<keyword evidence="5 8" id="KW-0521">NADP</keyword>
<accession>A0ABQ1JI51</accession>
<sequence>MPTNVRLSIIVARAKNGVIGKDGDLPWRLSADLAIFKKATSGKPVIMGRKTWESLPKKPLPGRANIVLTRDWAYEAEGARVYSSFNAAVNAAKAIAAREGESEVFVIGGASLYEKALPMADRLYVTDVDTEIDGDVRFPEFDEEEFAEAGRSSQEQDEKNEYNFVFRILERPEL</sequence>
<dbReference type="PROSITE" id="PS00075">
    <property type="entry name" value="DHFR_1"/>
    <property type="match status" value="1"/>
</dbReference>
<dbReference type="PROSITE" id="PS51330">
    <property type="entry name" value="DHFR_2"/>
    <property type="match status" value="1"/>
</dbReference>